<dbReference type="Gene3D" id="3.40.50.300">
    <property type="entry name" value="P-loop containing nucleotide triphosphate hydrolases"/>
    <property type="match status" value="1"/>
</dbReference>
<dbReference type="GO" id="GO:0016887">
    <property type="term" value="F:ATP hydrolysis activity"/>
    <property type="evidence" value="ECO:0007669"/>
    <property type="project" value="InterPro"/>
</dbReference>
<gene>
    <name evidence="2" type="ORF">MBHS_04711</name>
</gene>
<dbReference type="Pfam" id="PF13401">
    <property type="entry name" value="AAA_22"/>
    <property type="match status" value="1"/>
</dbReference>
<feature type="domain" description="HTH cro/C1-type" evidence="1">
    <location>
        <begin position="13"/>
        <end position="68"/>
    </location>
</feature>
<dbReference type="InterPro" id="IPR001387">
    <property type="entry name" value="Cro/C1-type_HTH"/>
</dbReference>
<name>A0A1H6FFG3_9GAMM</name>
<organism evidence="2 3">
    <name type="scientific">Candidatus Venteria ishoeyi</name>
    <dbReference type="NCBI Taxonomy" id="1899563"/>
    <lineage>
        <taxon>Bacteria</taxon>
        <taxon>Pseudomonadati</taxon>
        <taxon>Pseudomonadota</taxon>
        <taxon>Gammaproteobacteria</taxon>
        <taxon>Thiotrichales</taxon>
        <taxon>Thiotrichaceae</taxon>
        <taxon>Venteria</taxon>
    </lineage>
</organism>
<keyword evidence="3" id="KW-1185">Reference proteome</keyword>
<dbReference type="SUPFAM" id="SSF47413">
    <property type="entry name" value="lambda repressor-like DNA-binding domains"/>
    <property type="match status" value="1"/>
</dbReference>
<evidence type="ECO:0000313" key="3">
    <source>
        <dbReference type="Proteomes" id="UP000236724"/>
    </source>
</evidence>
<dbReference type="InterPro" id="IPR010982">
    <property type="entry name" value="Lambda_DNA-bd_dom_sf"/>
</dbReference>
<dbReference type="SUPFAM" id="SSF52540">
    <property type="entry name" value="P-loop containing nucleoside triphosphate hydrolases"/>
    <property type="match status" value="1"/>
</dbReference>
<dbReference type="AlphaFoldDB" id="A0A1H6FFG3"/>
<dbReference type="GO" id="GO:0003677">
    <property type="term" value="F:DNA binding"/>
    <property type="evidence" value="ECO:0007669"/>
    <property type="project" value="InterPro"/>
</dbReference>
<dbReference type="CDD" id="cd00093">
    <property type="entry name" value="HTH_XRE"/>
    <property type="match status" value="1"/>
</dbReference>
<reference evidence="2 3" key="1">
    <citation type="submission" date="2016-10" db="EMBL/GenBank/DDBJ databases">
        <authorList>
            <person name="de Groot N.N."/>
        </authorList>
    </citation>
    <scope>NUCLEOTIDE SEQUENCE [LARGE SCALE GENOMIC DNA]</scope>
    <source>
        <strain evidence="2">MBHS1</strain>
    </source>
</reference>
<protein>
    <recommendedName>
        <fullName evidence="1">HTH cro/C1-type domain-containing protein</fullName>
    </recommendedName>
</protein>
<dbReference type="PROSITE" id="PS50943">
    <property type="entry name" value="HTH_CROC1"/>
    <property type="match status" value="1"/>
</dbReference>
<evidence type="ECO:0000259" key="1">
    <source>
        <dbReference type="PROSITE" id="PS50943"/>
    </source>
</evidence>
<dbReference type="PANTHER" id="PTHR34301:SF8">
    <property type="entry name" value="ATPASE DOMAIN-CONTAINING PROTEIN"/>
    <property type="match status" value="1"/>
</dbReference>
<dbReference type="InterPro" id="IPR027417">
    <property type="entry name" value="P-loop_NTPase"/>
</dbReference>
<proteinExistence type="predicted"/>
<dbReference type="Proteomes" id="UP000236724">
    <property type="component" value="Unassembled WGS sequence"/>
</dbReference>
<sequence>MTKANTQGFAELLIQAMSQADINVSEMARRIDLSRHTLLHWRSGKTKRPNCEKVLLCAQQLNLPTYEARQLLAAAGCDFTQASEKLSVSTQNADPFDLPPEKLSPFVIGQPVVHPRQFYGRKALVSRIIRIWQRHPLQNIAITGERRIGKSSLLHYLKAIAVQRVSVDFKVVLIDFKETRMRSQTSLLQFLLQALGLPVLSNCSLINFEELLSHHVLCHPTVVLLDDIEYGLASDSLSQEFWWAMRSVQHNYCQGRLGFLMTSRQKPAQLAQEVGKPSPFFNVFGYQVKLESFTEEEALALISNVPTAFSNEVIKEILEQSQGKPDLLQQCCANHLSNLELD</sequence>
<dbReference type="EMBL" id="FMSV02000556">
    <property type="protein sequence ID" value="SEH08818.1"/>
    <property type="molecule type" value="Genomic_DNA"/>
</dbReference>
<dbReference type="RefSeq" id="WP_177428679.1">
    <property type="nucleotide sequence ID" value="NZ_FMSV02000556.1"/>
</dbReference>
<dbReference type="InterPro" id="IPR049945">
    <property type="entry name" value="AAA_22"/>
</dbReference>
<dbReference type="PANTHER" id="PTHR34301">
    <property type="entry name" value="DNA-BINDING PROTEIN-RELATED"/>
    <property type="match status" value="1"/>
</dbReference>
<evidence type="ECO:0000313" key="2">
    <source>
        <dbReference type="EMBL" id="SEH08818.1"/>
    </source>
</evidence>
<accession>A0A1H6FFG3</accession>